<gene>
    <name evidence="1" type="ORF">D5F53_23050</name>
</gene>
<protein>
    <submittedName>
        <fullName evidence="1">Uncharacterized protein</fullName>
    </submittedName>
</protein>
<dbReference type="EMBL" id="CP032412">
    <property type="protein sequence ID" value="AYB45990.1"/>
    <property type="molecule type" value="Genomic_DNA"/>
</dbReference>
<reference evidence="1 2" key="1">
    <citation type="submission" date="2018-09" db="EMBL/GenBank/DDBJ databases">
        <title>Genome Sequence of Paenibacillus lautus Strain E7593-69, Azo Dye-Degrading Bacteria, Isolated from Commercial Tattoo Inks.</title>
        <authorList>
            <person name="Nho S.W."/>
            <person name="Kim S.-J."/>
            <person name="Kweon O."/>
            <person name="Cerniglia C.E."/>
        </authorList>
    </citation>
    <scope>NUCLEOTIDE SEQUENCE [LARGE SCALE GENOMIC DNA]</scope>
    <source>
        <strain evidence="1 2">E7593-69</strain>
    </source>
</reference>
<evidence type="ECO:0000313" key="2">
    <source>
        <dbReference type="Proteomes" id="UP000266552"/>
    </source>
</evidence>
<dbReference type="Proteomes" id="UP000266552">
    <property type="component" value="Chromosome"/>
</dbReference>
<sequence length="117" mass="13134">MRIESEYTYWSSVKRKEAEPAQEGFEETLQKSKREESQGKLVTVREDGYLRQYIVRADGSKVLLSETKQSEETAVESASRLLSKPYGSGVSLNTEEALGLLNLQAGAAAVQVRRYSR</sequence>
<organism evidence="1 2">
    <name type="scientific">Paenibacillus lautus</name>
    <name type="common">Bacillus lautus</name>
    <dbReference type="NCBI Taxonomy" id="1401"/>
    <lineage>
        <taxon>Bacteria</taxon>
        <taxon>Bacillati</taxon>
        <taxon>Bacillota</taxon>
        <taxon>Bacilli</taxon>
        <taxon>Bacillales</taxon>
        <taxon>Paenibacillaceae</taxon>
        <taxon>Paenibacillus</taxon>
    </lineage>
</organism>
<proteinExistence type="predicted"/>
<keyword evidence="2" id="KW-1185">Reference proteome</keyword>
<name>A0A385TNG0_PAELA</name>
<dbReference type="AlphaFoldDB" id="A0A385TNG0"/>
<dbReference type="RefSeq" id="WP_119849628.1">
    <property type="nucleotide sequence ID" value="NZ_CP032412.1"/>
</dbReference>
<dbReference type="KEGG" id="plw:D5F53_23050"/>
<accession>A0A385TNG0</accession>
<evidence type="ECO:0000313" key="1">
    <source>
        <dbReference type="EMBL" id="AYB45990.1"/>
    </source>
</evidence>